<feature type="signal peptide" evidence="1">
    <location>
        <begin position="1"/>
        <end position="24"/>
    </location>
</feature>
<organism evidence="2 3">
    <name type="scientific">Sandaracinus amylolyticus</name>
    <dbReference type="NCBI Taxonomy" id="927083"/>
    <lineage>
        <taxon>Bacteria</taxon>
        <taxon>Pseudomonadati</taxon>
        <taxon>Myxococcota</taxon>
        <taxon>Polyangia</taxon>
        <taxon>Polyangiales</taxon>
        <taxon>Sandaracinaceae</taxon>
        <taxon>Sandaracinus</taxon>
    </lineage>
</organism>
<proteinExistence type="predicted"/>
<sequence length="235" mass="24505">MRLIALVSLALVSLVLGGCSVVNATSEHRDPIPASEFCSVFAEVACRGLVECCPSAAGADIEACLGPAAARCAQDFGTLAADPRTGYDADAAARVAAEGNALIDTCSLALSDWLLQRTGFQSVLAGTVPGGERCDAPSAEDVAPIFSCERDDQSCVYDGTAWECSARRAQGERCLLTWDCQDGLYCAGVFGTGSCEPRQADGAFCVNDEACASLVCRTGQCVPRTLEDVYCGMDE</sequence>
<keyword evidence="3" id="KW-1185">Reference proteome</keyword>
<feature type="chain" id="PRO_5002509750" description="Dickkopf N-terminal cysteine-rich domain-containing protein" evidence="1">
    <location>
        <begin position="25"/>
        <end position="235"/>
    </location>
</feature>
<dbReference type="Proteomes" id="UP000034883">
    <property type="component" value="Chromosome"/>
</dbReference>
<dbReference type="EMBL" id="CP011125">
    <property type="protein sequence ID" value="AKF04894.1"/>
    <property type="molecule type" value="Genomic_DNA"/>
</dbReference>
<evidence type="ECO:0000313" key="3">
    <source>
        <dbReference type="Proteomes" id="UP000034883"/>
    </source>
</evidence>
<dbReference type="RefSeq" id="WP_053232190.1">
    <property type="nucleotide sequence ID" value="NZ_CP011125.1"/>
</dbReference>
<dbReference type="STRING" id="927083.DB32_002043"/>
<evidence type="ECO:0000256" key="1">
    <source>
        <dbReference type="SAM" id="SignalP"/>
    </source>
</evidence>
<dbReference type="AlphaFoldDB" id="A0A0F6SEB3"/>
<evidence type="ECO:0008006" key="4">
    <source>
        <dbReference type="Google" id="ProtNLM"/>
    </source>
</evidence>
<accession>A0A0F6SEB3</accession>
<name>A0A0F6SEB3_9BACT</name>
<evidence type="ECO:0000313" key="2">
    <source>
        <dbReference type="EMBL" id="AKF04894.1"/>
    </source>
</evidence>
<dbReference type="PROSITE" id="PS51257">
    <property type="entry name" value="PROKAR_LIPOPROTEIN"/>
    <property type="match status" value="1"/>
</dbReference>
<keyword evidence="1" id="KW-0732">Signal</keyword>
<reference evidence="2 3" key="1">
    <citation type="submission" date="2015-03" db="EMBL/GenBank/DDBJ databases">
        <title>Genome assembly of Sandaracinus amylolyticus DSM 53668.</title>
        <authorList>
            <person name="Sharma G."/>
            <person name="Subramanian S."/>
        </authorList>
    </citation>
    <scope>NUCLEOTIDE SEQUENCE [LARGE SCALE GENOMIC DNA]</scope>
    <source>
        <strain evidence="2 3">DSM 53668</strain>
    </source>
</reference>
<gene>
    <name evidence="2" type="ORF">DB32_002043</name>
</gene>
<dbReference type="KEGG" id="samy:DB32_002043"/>
<protein>
    <recommendedName>
        <fullName evidence="4">Dickkopf N-terminal cysteine-rich domain-containing protein</fullName>
    </recommendedName>
</protein>